<dbReference type="EMBL" id="JXDF01000006">
    <property type="protein sequence ID" value="KPN84009.1"/>
    <property type="molecule type" value="Genomic_DNA"/>
</dbReference>
<dbReference type="PATRIC" id="fig|148814.13.peg.238"/>
<sequence>MKSDNYYNVSLMEGEHVREIRIFEKVKPKGKKVKRLHITKKSGNKKTNMESRTKSNHRAKKKIIGLIQNNFLNTKFSFITLTFRYNLEDVSMANEILAKYIRKIRKISKEEFKYICVMEFQKRGAIHYHLISNLYKPDYKKIHEYWASIIKKDERIKDDGGSVRVENISNNDDAMRISSYISKYMTKSLGKESLFGKKCYSTSKNLSRLKPSNMLIDNAFNNENEINRLINNNQIISRAEYTDAYSGKRIKYYSLAK</sequence>
<dbReference type="Proteomes" id="UP000050269">
    <property type="component" value="Unassembled WGS sequence"/>
</dbReference>
<name>A0A0P7L5T4_9LACO</name>
<gene>
    <name evidence="2" type="ORF">RZ78_05560</name>
</gene>
<dbReference type="Pfam" id="PF23343">
    <property type="entry name" value="REP_ORF2-G2P"/>
    <property type="match status" value="1"/>
</dbReference>
<dbReference type="RefSeq" id="WP_054607863.1">
    <property type="nucleotide sequence ID" value="NZ_JXDF01000006.1"/>
</dbReference>
<accession>A0A0P7L5T4</accession>
<organism evidence="2 3">
    <name type="scientific">Apilactobacillus kunkeei</name>
    <dbReference type="NCBI Taxonomy" id="148814"/>
    <lineage>
        <taxon>Bacteria</taxon>
        <taxon>Bacillati</taxon>
        <taxon>Bacillota</taxon>
        <taxon>Bacilli</taxon>
        <taxon>Lactobacillales</taxon>
        <taxon>Lactobacillaceae</taxon>
        <taxon>Apilactobacillus</taxon>
    </lineage>
</organism>
<reference evidence="2 3" key="1">
    <citation type="journal article" date="2015" name="Genome Biol. Evol.">
        <title>Functionally Structured Genomes in Lactobacillus kunkeei Colonizing the Honey Crop and Food Products of Honeybees and Stingless Bees.</title>
        <authorList>
            <person name="Tamarit D."/>
            <person name="Ellegaard K.M."/>
            <person name="Wikander J."/>
            <person name="Olofsson T."/>
            <person name="Vasquez A."/>
            <person name="Andersson S.G."/>
        </authorList>
    </citation>
    <scope>NUCLEOTIDE SEQUENCE [LARGE SCALE GENOMIC DNA]</scope>
    <source>
        <strain evidence="2 3">LMbo</strain>
    </source>
</reference>
<dbReference type="InterPro" id="IPR056906">
    <property type="entry name" value="ORF2/G2P_dom"/>
</dbReference>
<protein>
    <recommendedName>
        <fullName evidence="1">Replication-associated protein ORF2/G2P domain-containing protein</fullName>
    </recommendedName>
</protein>
<evidence type="ECO:0000259" key="1">
    <source>
        <dbReference type="Pfam" id="PF23343"/>
    </source>
</evidence>
<evidence type="ECO:0000313" key="2">
    <source>
        <dbReference type="EMBL" id="KPN84009.1"/>
    </source>
</evidence>
<feature type="domain" description="Replication-associated protein ORF2/G2P" evidence="1">
    <location>
        <begin position="77"/>
        <end position="188"/>
    </location>
</feature>
<proteinExistence type="predicted"/>
<dbReference type="AlphaFoldDB" id="A0A0P7L5T4"/>
<comment type="caution">
    <text evidence="2">The sequence shown here is derived from an EMBL/GenBank/DDBJ whole genome shotgun (WGS) entry which is preliminary data.</text>
</comment>
<evidence type="ECO:0000313" key="3">
    <source>
        <dbReference type="Proteomes" id="UP000050269"/>
    </source>
</evidence>